<sequence>MNATSPTAAAGLRNGAAWVAHALEAEGVDTIFGYPGGAIMPFYDALVDSGLKHVLVRHEQGAALAANGYARASGKVGVCVATSGPGASNLVTGIADGLLDSVPMVCITGQVATPLLGTDAFQELDVFGMTLPIVKHSFLVRKVDDLPHVLAEAFRLAREGRPGPVLIDLPKDVQVGSAAHLPAHVPAEVAREPAPADAALAEAIAAIACAEKPVVYGGGGIALGEAVEEFRQFVEATRIPTVLTLRGLGALPGNHPHFLGMLGMHGTRAANIAVQESDLLVVVGARFDDRATGKLAEFAPFARVIHLDADAYEISKLRTADIALPGDVAAGLRTLASGARKATANRAQDEWRLRCAKNRERHSARYDAPGQDIYAPALLKRVSELVPDAVIACDVGQHQMWVAQHCRFSHPRNHLTSGALGTMGFGLPAAMGAQFACPERPVVLVSGDGSFMMNVQELVTVARCKLPVKMILLDNSSLGMVRQWQELFFDKRYSEIDLSDNPDFAALARVCGIPATRIEKRAEVDDALAALLASPGPGLLHVAIDARANVWPLVPPNTANSTMLESNPNEQKAESAHALPA</sequence>
<dbReference type="NCBIfam" id="TIGR00118">
    <property type="entry name" value="acolac_lg"/>
    <property type="match status" value="1"/>
</dbReference>
<dbReference type="CDD" id="cd02015">
    <property type="entry name" value="TPP_AHAS"/>
    <property type="match status" value="1"/>
</dbReference>
<dbReference type="Gene3D" id="3.40.50.1220">
    <property type="entry name" value="TPP-binding domain"/>
    <property type="match status" value="1"/>
</dbReference>
<comment type="cofactor">
    <cofactor evidence="11">
        <name>thiamine diphosphate</name>
        <dbReference type="ChEBI" id="CHEBI:58937"/>
    </cofactor>
    <text evidence="11">Binds 1 thiamine pyrophosphate per subunit.</text>
</comment>
<evidence type="ECO:0000256" key="10">
    <source>
        <dbReference type="ARBA" id="ARBA00023304"/>
    </source>
</evidence>
<dbReference type="CDD" id="cd07035">
    <property type="entry name" value="TPP_PYR_POX_like"/>
    <property type="match status" value="1"/>
</dbReference>
<evidence type="ECO:0000256" key="1">
    <source>
        <dbReference type="ARBA" id="ARBA00004974"/>
    </source>
</evidence>
<name>A0ABW3LVX7_9GAMM</name>
<dbReference type="SUPFAM" id="SSF52467">
    <property type="entry name" value="DHS-like NAD/FAD-binding domain"/>
    <property type="match status" value="1"/>
</dbReference>
<dbReference type="NCBIfam" id="NF006524">
    <property type="entry name" value="PRK08978.1"/>
    <property type="match status" value="1"/>
</dbReference>
<dbReference type="GO" id="GO:0003984">
    <property type="term" value="F:acetolactate synthase activity"/>
    <property type="evidence" value="ECO:0007669"/>
    <property type="project" value="UniProtKB-EC"/>
</dbReference>
<organism evidence="16 17">
    <name type="scientific">Pseudoxanthomonas kaohsiungensis</name>
    <dbReference type="NCBI Taxonomy" id="283923"/>
    <lineage>
        <taxon>Bacteria</taxon>
        <taxon>Pseudomonadati</taxon>
        <taxon>Pseudomonadota</taxon>
        <taxon>Gammaproteobacteria</taxon>
        <taxon>Lysobacterales</taxon>
        <taxon>Lysobacteraceae</taxon>
        <taxon>Pseudoxanthomonas</taxon>
    </lineage>
</organism>
<dbReference type="InterPro" id="IPR000399">
    <property type="entry name" value="TPP-bd_CS"/>
</dbReference>
<evidence type="ECO:0000259" key="15">
    <source>
        <dbReference type="Pfam" id="PF02776"/>
    </source>
</evidence>
<dbReference type="InterPro" id="IPR029035">
    <property type="entry name" value="DHS-like_NAD/FAD-binding_dom"/>
</dbReference>
<comment type="catalytic activity">
    <reaction evidence="11">
        <text>2 pyruvate + H(+) = (2S)-2-acetolactate + CO2</text>
        <dbReference type="Rhea" id="RHEA:25249"/>
        <dbReference type="ChEBI" id="CHEBI:15361"/>
        <dbReference type="ChEBI" id="CHEBI:15378"/>
        <dbReference type="ChEBI" id="CHEBI:16526"/>
        <dbReference type="ChEBI" id="CHEBI:58476"/>
        <dbReference type="EC" id="2.2.1.6"/>
    </reaction>
</comment>
<dbReference type="InterPro" id="IPR045229">
    <property type="entry name" value="TPP_enz"/>
</dbReference>
<feature type="domain" description="Thiamine pyrophosphate enzyme N-terminal TPP-binding" evidence="15">
    <location>
        <begin position="14"/>
        <end position="128"/>
    </location>
</feature>
<dbReference type="InterPro" id="IPR039368">
    <property type="entry name" value="AHAS_TPP"/>
</dbReference>
<dbReference type="Gene3D" id="3.40.50.970">
    <property type="match status" value="2"/>
</dbReference>
<evidence type="ECO:0000256" key="11">
    <source>
        <dbReference type="RuleBase" id="RU003591"/>
    </source>
</evidence>
<evidence type="ECO:0000256" key="3">
    <source>
        <dbReference type="ARBA" id="ARBA00007812"/>
    </source>
</evidence>
<dbReference type="PROSITE" id="PS00187">
    <property type="entry name" value="TPP_ENZYMES"/>
    <property type="match status" value="1"/>
</dbReference>
<dbReference type="RefSeq" id="WP_162377621.1">
    <property type="nucleotide sequence ID" value="NZ_JBHTKN010000002.1"/>
</dbReference>
<dbReference type="PANTHER" id="PTHR18968">
    <property type="entry name" value="THIAMINE PYROPHOSPHATE ENZYMES"/>
    <property type="match status" value="1"/>
</dbReference>
<evidence type="ECO:0000256" key="9">
    <source>
        <dbReference type="ARBA" id="ARBA00023052"/>
    </source>
</evidence>
<feature type="domain" description="Thiamine pyrophosphate enzyme central" evidence="13">
    <location>
        <begin position="200"/>
        <end position="335"/>
    </location>
</feature>
<dbReference type="Pfam" id="PF02775">
    <property type="entry name" value="TPP_enzyme_C"/>
    <property type="match status" value="1"/>
</dbReference>
<evidence type="ECO:0000313" key="16">
    <source>
        <dbReference type="EMBL" id="MFD1041519.1"/>
    </source>
</evidence>
<dbReference type="SUPFAM" id="SSF52518">
    <property type="entry name" value="Thiamin diphosphate-binding fold (THDP-binding)"/>
    <property type="match status" value="2"/>
</dbReference>
<dbReference type="InterPro" id="IPR012001">
    <property type="entry name" value="Thiamin_PyroP_enz_TPP-bd_dom"/>
</dbReference>
<keyword evidence="7 11" id="KW-0479">Metal-binding</keyword>
<evidence type="ECO:0000256" key="8">
    <source>
        <dbReference type="ARBA" id="ARBA00022842"/>
    </source>
</evidence>
<feature type="compositionally biased region" description="Polar residues" evidence="12">
    <location>
        <begin position="560"/>
        <end position="570"/>
    </location>
</feature>
<evidence type="ECO:0000313" key="17">
    <source>
        <dbReference type="Proteomes" id="UP001597033"/>
    </source>
</evidence>
<dbReference type="Pfam" id="PF00205">
    <property type="entry name" value="TPP_enzyme_M"/>
    <property type="match status" value="1"/>
</dbReference>
<keyword evidence="8 11" id="KW-0460">Magnesium</keyword>
<comment type="pathway">
    <text evidence="2 11">Amino-acid biosynthesis; L-valine biosynthesis; L-valine from pyruvate: step 1/4.</text>
</comment>
<dbReference type="InterPro" id="IPR029061">
    <property type="entry name" value="THDP-binding"/>
</dbReference>
<comment type="pathway">
    <text evidence="1 11">Amino-acid biosynthesis; L-isoleucine biosynthesis; L-isoleucine from 2-oxobutanoate: step 1/4.</text>
</comment>
<keyword evidence="10 11" id="KW-0100">Branched-chain amino acid biosynthesis</keyword>
<evidence type="ECO:0000256" key="2">
    <source>
        <dbReference type="ARBA" id="ARBA00005025"/>
    </source>
</evidence>
<keyword evidence="5 11" id="KW-0028">Amino-acid biosynthesis</keyword>
<dbReference type="InterPro" id="IPR012846">
    <property type="entry name" value="Acetolactate_synth_lsu"/>
</dbReference>
<protein>
    <recommendedName>
        <fullName evidence="4 11">Acetolactate synthase</fullName>
        <ecNumber evidence="4 11">2.2.1.6</ecNumber>
    </recommendedName>
</protein>
<reference evidence="17" key="1">
    <citation type="journal article" date="2019" name="Int. J. Syst. Evol. Microbiol.">
        <title>The Global Catalogue of Microorganisms (GCM) 10K type strain sequencing project: providing services to taxonomists for standard genome sequencing and annotation.</title>
        <authorList>
            <consortium name="The Broad Institute Genomics Platform"/>
            <consortium name="The Broad Institute Genome Sequencing Center for Infectious Disease"/>
            <person name="Wu L."/>
            <person name="Ma J."/>
        </authorList>
    </citation>
    <scope>NUCLEOTIDE SEQUENCE [LARGE SCALE GENOMIC DNA]</scope>
    <source>
        <strain evidence="17">CCUG 55854</strain>
    </source>
</reference>
<accession>A0ABW3LVX7</accession>
<evidence type="ECO:0000259" key="14">
    <source>
        <dbReference type="Pfam" id="PF02775"/>
    </source>
</evidence>
<feature type="region of interest" description="Disordered" evidence="12">
    <location>
        <begin position="560"/>
        <end position="581"/>
    </location>
</feature>
<dbReference type="PANTHER" id="PTHR18968:SF142">
    <property type="entry name" value="ACETOLACTATE SYNTHASE"/>
    <property type="match status" value="1"/>
</dbReference>
<evidence type="ECO:0000259" key="13">
    <source>
        <dbReference type="Pfam" id="PF00205"/>
    </source>
</evidence>
<comment type="similarity">
    <text evidence="3 11">Belongs to the TPP enzyme family.</text>
</comment>
<proteinExistence type="inferred from homology"/>
<evidence type="ECO:0000256" key="6">
    <source>
        <dbReference type="ARBA" id="ARBA00022679"/>
    </source>
</evidence>
<dbReference type="EC" id="2.2.1.6" evidence="4 11"/>
<evidence type="ECO:0000256" key="12">
    <source>
        <dbReference type="SAM" id="MobiDB-lite"/>
    </source>
</evidence>
<comment type="cofactor">
    <cofactor evidence="11">
        <name>Mg(2+)</name>
        <dbReference type="ChEBI" id="CHEBI:18420"/>
    </cofactor>
    <text evidence="11">Binds 1 Mg(2+) ion per subunit.</text>
</comment>
<dbReference type="InterPro" id="IPR012000">
    <property type="entry name" value="Thiamin_PyroP_enz_cen_dom"/>
</dbReference>
<evidence type="ECO:0000256" key="4">
    <source>
        <dbReference type="ARBA" id="ARBA00013145"/>
    </source>
</evidence>
<keyword evidence="17" id="KW-1185">Reference proteome</keyword>
<evidence type="ECO:0000256" key="5">
    <source>
        <dbReference type="ARBA" id="ARBA00022605"/>
    </source>
</evidence>
<feature type="domain" description="Thiamine pyrophosphate enzyme TPP-binding" evidence="14">
    <location>
        <begin position="394"/>
        <end position="542"/>
    </location>
</feature>
<dbReference type="InterPro" id="IPR011766">
    <property type="entry name" value="TPP_enzyme_TPP-bd"/>
</dbReference>
<keyword evidence="9 11" id="KW-0786">Thiamine pyrophosphate</keyword>
<dbReference type="Proteomes" id="UP001597033">
    <property type="component" value="Unassembled WGS sequence"/>
</dbReference>
<comment type="caution">
    <text evidence="16">The sequence shown here is derived from an EMBL/GenBank/DDBJ whole genome shotgun (WGS) entry which is preliminary data.</text>
</comment>
<gene>
    <name evidence="16" type="primary">ilvG</name>
    <name evidence="16" type="ORF">ACFQ2N_04040</name>
</gene>
<evidence type="ECO:0000256" key="7">
    <source>
        <dbReference type="ARBA" id="ARBA00022723"/>
    </source>
</evidence>
<dbReference type="EMBL" id="JBHTKN010000002">
    <property type="protein sequence ID" value="MFD1041519.1"/>
    <property type="molecule type" value="Genomic_DNA"/>
</dbReference>
<dbReference type="Pfam" id="PF02776">
    <property type="entry name" value="TPP_enzyme_N"/>
    <property type="match status" value="1"/>
</dbReference>
<keyword evidence="6 11" id="KW-0808">Transferase</keyword>